<gene>
    <name evidence="6" type="ORF">TrCOL_g12208</name>
</gene>
<comment type="catalytic activity">
    <reaction evidence="2">
        <text>ssDNA + n NTP = ssDNA/pppN(pN)n-1 hybrid + (n-1) diphosphate.</text>
        <dbReference type="EC" id="2.7.7.102"/>
    </reaction>
</comment>
<dbReference type="AlphaFoldDB" id="A0A9W7LBR0"/>
<comment type="caution">
    <text evidence="6">The sequence shown here is derived from an EMBL/GenBank/DDBJ whole genome shotgun (WGS) entry which is preliminary data.</text>
</comment>
<dbReference type="GO" id="GO:0003682">
    <property type="term" value="F:chromatin binding"/>
    <property type="evidence" value="ECO:0007669"/>
    <property type="project" value="TreeGrafter"/>
</dbReference>
<feature type="compositionally biased region" description="Basic and acidic residues" evidence="5">
    <location>
        <begin position="499"/>
        <end position="512"/>
    </location>
</feature>
<reference evidence="7" key="1">
    <citation type="journal article" date="2023" name="Commun. Biol.">
        <title>Genome analysis of Parmales, the sister group of diatoms, reveals the evolutionary specialization of diatoms from phago-mixotrophs to photoautotrophs.</title>
        <authorList>
            <person name="Ban H."/>
            <person name="Sato S."/>
            <person name="Yoshikawa S."/>
            <person name="Yamada K."/>
            <person name="Nakamura Y."/>
            <person name="Ichinomiya M."/>
            <person name="Sato N."/>
            <person name="Blanc-Mathieu R."/>
            <person name="Endo H."/>
            <person name="Kuwata A."/>
            <person name="Ogata H."/>
        </authorList>
    </citation>
    <scope>NUCLEOTIDE SEQUENCE [LARGE SCALE GENOMIC DNA]</scope>
</reference>
<evidence type="ECO:0000256" key="2">
    <source>
        <dbReference type="ARBA" id="ARBA00044677"/>
    </source>
</evidence>
<name>A0A9W7LBR0_9STRA</name>
<dbReference type="GO" id="GO:0003887">
    <property type="term" value="F:DNA-directed DNA polymerase activity"/>
    <property type="evidence" value="ECO:0007669"/>
    <property type="project" value="UniProtKB-EC"/>
</dbReference>
<dbReference type="OrthoDB" id="5988181at2759"/>
<dbReference type="GO" id="GO:0006264">
    <property type="term" value="P:mitochondrial DNA replication"/>
    <property type="evidence" value="ECO:0007669"/>
    <property type="project" value="TreeGrafter"/>
</dbReference>
<dbReference type="GO" id="GO:0005634">
    <property type="term" value="C:nucleus"/>
    <property type="evidence" value="ECO:0007669"/>
    <property type="project" value="TreeGrafter"/>
</dbReference>
<feature type="compositionally biased region" description="Polar residues" evidence="5">
    <location>
        <begin position="150"/>
        <end position="163"/>
    </location>
</feature>
<evidence type="ECO:0000256" key="5">
    <source>
        <dbReference type="SAM" id="MobiDB-lite"/>
    </source>
</evidence>
<evidence type="ECO:0000256" key="1">
    <source>
        <dbReference type="ARBA" id="ARBA00026139"/>
    </source>
</evidence>
<keyword evidence="7" id="KW-1185">Reference proteome</keyword>
<dbReference type="Proteomes" id="UP001165065">
    <property type="component" value="Unassembled WGS sequence"/>
</dbReference>
<feature type="region of interest" description="Disordered" evidence="5">
    <location>
        <begin position="144"/>
        <end position="163"/>
    </location>
</feature>
<dbReference type="Pfam" id="PF03121">
    <property type="entry name" value="Herpes_UL52"/>
    <property type="match status" value="1"/>
</dbReference>
<evidence type="ECO:0000256" key="4">
    <source>
        <dbReference type="ARBA" id="ARBA00047303"/>
    </source>
</evidence>
<dbReference type="PANTHER" id="PTHR31399">
    <property type="entry name" value="DNA-DIRECTED PRIMASE / POLYMERASE PROTEIN"/>
    <property type="match status" value="1"/>
</dbReference>
<comment type="catalytic activity">
    <reaction evidence="4">
        <text>DNA(n) + a 2'-deoxyribonucleoside 5'-triphosphate = DNA(n+1) + diphosphate</text>
        <dbReference type="Rhea" id="RHEA:22508"/>
        <dbReference type="Rhea" id="RHEA-COMP:17339"/>
        <dbReference type="Rhea" id="RHEA-COMP:17340"/>
        <dbReference type="ChEBI" id="CHEBI:33019"/>
        <dbReference type="ChEBI" id="CHEBI:61560"/>
        <dbReference type="ChEBI" id="CHEBI:173112"/>
        <dbReference type="EC" id="2.7.7.7"/>
    </reaction>
    <physiologicalReaction direction="left-to-right" evidence="4">
        <dbReference type="Rhea" id="RHEA:22509"/>
    </physiologicalReaction>
</comment>
<dbReference type="PANTHER" id="PTHR31399:SF0">
    <property type="entry name" value="DNA-DIRECTED PRIMASE_POLYMERASE PROTEIN"/>
    <property type="match status" value="1"/>
</dbReference>
<evidence type="ECO:0000313" key="7">
    <source>
        <dbReference type="Proteomes" id="UP001165065"/>
    </source>
</evidence>
<feature type="region of interest" description="Disordered" evidence="5">
    <location>
        <begin position="491"/>
        <end position="543"/>
    </location>
</feature>
<sequence>MSVRVHMDIERRLGKRTGRNRVKRGEGDTVKVVRGEFWRFLVSEFGDDVVPPGLTASQIISSPDSPEVTSALSSLVVHLTASTLSKFSCHLIFHLPGCLWKDNENLGLFVKAFVEQWDDVKVKERWGWDGDFWIDTEEKGNVGVGESDCRQSQSGLTQPMTRTQLASPKSSRSIIDTAIYTRNRVFRILGSTKYGKKGGEGRLKVWDRKGWEWGDNFWEEFGEGGNVKTSPLLNLSSPTPLTKKRLENALSFTSHASCFERTLVVPLSRPGGTKVLSWNIGKASVEAHDRQSEIAKTEASVKNQVASYVPPTIPNPTVPSGAQALQAPLTAVDSSLPASLPFDASKHAGKTNLRLPSCYPILDAYVSGYLCSLHAIPEEGLFPGVIGGWSVSKVWGEGGGAWVSRVTYDIRGNRWCGNVGRHHKSNNIRFQVDLMGGVDDWGNGGAVWRQMCHDRDCRGYRSEWYEVEEEGIKEWEEGERWDRVCLRAVEEGEGGAGESPKKKVKEEVKDAAQDSGAGDGVADDDSFERALEEEIVKNPREWM</sequence>
<dbReference type="InterPro" id="IPR044917">
    <property type="entry name" value="PRIMPOL"/>
</dbReference>
<proteinExistence type="predicted"/>
<organism evidence="6 7">
    <name type="scientific">Triparma columacea</name>
    <dbReference type="NCBI Taxonomy" id="722753"/>
    <lineage>
        <taxon>Eukaryota</taxon>
        <taxon>Sar</taxon>
        <taxon>Stramenopiles</taxon>
        <taxon>Ochrophyta</taxon>
        <taxon>Bolidophyceae</taxon>
        <taxon>Parmales</taxon>
        <taxon>Triparmaceae</taxon>
        <taxon>Triparma</taxon>
    </lineage>
</organism>
<protein>
    <recommendedName>
        <fullName evidence="1">DNA-directed primase/polymerase protein</fullName>
        <ecNumber evidence="3">2.7.7.102</ecNumber>
    </recommendedName>
</protein>
<dbReference type="GO" id="GO:0005759">
    <property type="term" value="C:mitochondrial matrix"/>
    <property type="evidence" value="ECO:0007669"/>
    <property type="project" value="TreeGrafter"/>
</dbReference>
<evidence type="ECO:0000313" key="6">
    <source>
        <dbReference type="EMBL" id="GMI43763.1"/>
    </source>
</evidence>
<dbReference type="GO" id="GO:0031297">
    <property type="term" value="P:replication fork processing"/>
    <property type="evidence" value="ECO:0007669"/>
    <property type="project" value="TreeGrafter"/>
</dbReference>
<dbReference type="GO" id="GO:0009411">
    <property type="term" value="P:response to UV"/>
    <property type="evidence" value="ECO:0007669"/>
    <property type="project" value="TreeGrafter"/>
</dbReference>
<feature type="compositionally biased region" description="Basic and acidic residues" evidence="5">
    <location>
        <begin position="527"/>
        <end position="543"/>
    </location>
</feature>
<accession>A0A9W7LBR0</accession>
<dbReference type="GO" id="GO:0042276">
    <property type="term" value="P:error-prone translesion synthesis"/>
    <property type="evidence" value="ECO:0007669"/>
    <property type="project" value="InterPro"/>
</dbReference>
<evidence type="ECO:0000256" key="3">
    <source>
        <dbReference type="ARBA" id="ARBA00044768"/>
    </source>
</evidence>
<dbReference type="EC" id="2.7.7.102" evidence="3"/>
<dbReference type="EMBL" id="BRYA01001461">
    <property type="protein sequence ID" value="GMI43763.1"/>
    <property type="molecule type" value="Genomic_DNA"/>
</dbReference>